<protein>
    <recommendedName>
        <fullName evidence="3">CCHC-type domain-containing protein</fullName>
    </recommendedName>
</protein>
<sequence length="276" mass="30425">MAIRIDLNKPLVSKLLINGRIQVVEYESLPMICFNCGKYGHTSESCPNIFQPSEHTNPPSPATKHVQDITDSDFGPWMIVEKRQRRPLRKTQASESIPTNKPLSGSRFNPILEDHEEITEAINVETSNFAKPASEPAKNQRLKGKQIATKKQSRAVHICKPLSVSLNDFPIIPRPVAKASSSRSMPTQCITHIASLDASRHSSIVITENLDPNVQQMNMDASIIPASNNPLTMGKPSDQHNSSCGESGMEQLHRSQANSVVNLVQQSKALAFAMLD</sequence>
<dbReference type="Pfam" id="PF00098">
    <property type="entry name" value="zf-CCHC"/>
    <property type="match status" value="1"/>
</dbReference>
<accession>A0ABR2U8C0</accession>
<feature type="domain" description="CCHC-type" evidence="3">
    <location>
        <begin position="33"/>
        <end position="48"/>
    </location>
</feature>
<evidence type="ECO:0000256" key="1">
    <source>
        <dbReference type="PROSITE-ProRule" id="PRU00047"/>
    </source>
</evidence>
<feature type="region of interest" description="Disordered" evidence="2">
    <location>
        <begin position="83"/>
        <end position="108"/>
    </location>
</feature>
<feature type="compositionally biased region" description="Polar residues" evidence="2">
    <location>
        <begin position="91"/>
        <end position="107"/>
    </location>
</feature>
<comment type="caution">
    <text evidence="4">The sequence shown here is derived from an EMBL/GenBank/DDBJ whole genome shotgun (WGS) entry which is preliminary data.</text>
</comment>
<dbReference type="InterPro" id="IPR036875">
    <property type="entry name" value="Znf_CCHC_sf"/>
</dbReference>
<keyword evidence="1" id="KW-0862">Zinc</keyword>
<reference evidence="4 5" key="1">
    <citation type="journal article" date="2024" name="G3 (Bethesda)">
        <title>Genome assembly of Hibiscus sabdariffa L. provides insights into metabolisms of medicinal natural products.</title>
        <authorList>
            <person name="Kim T."/>
        </authorList>
    </citation>
    <scope>NUCLEOTIDE SEQUENCE [LARGE SCALE GENOMIC DNA]</scope>
    <source>
        <strain evidence="4">TK-2024</strain>
        <tissue evidence="4">Old leaves</tissue>
    </source>
</reference>
<organism evidence="4 5">
    <name type="scientific">Hibiscus sabdariffa</name>
    <name type="common">roselle</name>
    <dbReference type="NCBI Taxonomy" id="183260"/>
    <lineage>
        <taxon>Eukaryota</taxon>
        <taxon>Viridiplantae</taxon>
        <taxon>Streptophyta</taxon>
        <taxon>Embryophyta</taxon>
        <taxon>Tracheophyta</taxon>
        <taxon>Spermatophyta</taxon>
        <taxon>Magnoliopsida</taxon>
        <taxon>eudicotyledons</taxon>
        <taxon>Gunneridae</taxon>
        <taxon>Pentapetalae</taxon>
        <taxon>rosids</taxon>
        <taxon>malvids</taxon>
        <taxon>Malvales</taxon>
        <taxon>Malvaceae</taxon>
        <taxon>Malvoideae</taxon>
        <taxon>Hibiscus</taxon>
    </lineage>
</organism>
<dbReference type="SMART" id="SM00343">
    <property type="entry name" value="ZnF_C2HC"/>
    <property type="match status" value="1"/>
</dbReference>
<feature type="region of interest" description="Disordered" evidence="2">
    <location>
        <begin position="126"/>
        <end position="149"/>
    </location>
</feature>
<evidence type="ECO:0000256" key="2">
    <source>
        <dbReference type="SAM" id="MobiDB-lite"/>
    </source>
</evidence>
<gene>
    <name evidence="4" type="ORF">V6N11_051618</name>
</gene>
<evidence type="ECO:0000313" key="5">
    <source>
        <dbReference type="Proteomes" id="UP001396334"/>
    </source>
</evidence>
<keyword evidence="1" id="KW-0479">Metal-binding</keyword>
<dbReference type="EMBL" id="JBBPBN010000001">
    <property type="protein sequence ID" value="KAK9045709.1"/>
    <property type="molecule type" value="Genomic_DNA"/>
</dbReference>
<evidence type="ECO:0000259" key="3">
    <source>
        <dbReference type="PROSITE" id="PS50158"/>
    </source>
</evidence>
<dbReference type="Gene3D" id="4.10.60.10">
    <property type="entry name" value="Zinc finger, CCHC-type"/>
    <property type="match status" value="1"/>
</dbReference>
<evidence type="ECO:0000313" key="4">
    <source>
        <dbReference type="EMBL" id="KAK9045709.1"/>
    </source>
</evidence>
<dbReference type="PROSITE" id="PS50158">
    <property type="entry name" value="ZF_CCHC"/>
    <property type="match status" value="1"/>
</dbReference>
<dbReference type="SUPFAM" id="SSF57756">
    <property type="entry name" value="Retrovirus zinc finger-like domains"/>
    <property type="match status" value="1"/>
</dbReference>
<keyword evidence="1" id="KW-0863">Zinc-finger</keyword>
<dbReference type="InterPro" id="IPR001878">
    <property type="entry name" value="Znf_CCHC"/>
</dbReference>
<dbReference type="InterPro" id="IPR040256">
    <property type="entry name" value="At4g02000-like"/>
</dbReference>
<proteinExistence type="predicted"/>
<name>A0ABR2U8C0_9ROSI</name>
<dbReference type="PANTHER" id="PTHR31286">
    <property type="entry name" value="GLYCINE-RICH CELL WALL STRUCTURAL PROTEIN 1.8-LIKE"/>
    <property type="match status" value="1"/>
</dbReference>
<keyword evidence="5" id="KW-1185">Reference proteome</keyword>
<dbReference type="Proteomes" id="UP001396334">
    <property type="component" value="Unassembled WGS sequence"/>
</dbReference>
<dbReference type="PANTHER" id="PTHR31286:SF173">
    <property type="entry name" value="DUF4283 DOMAIN-CONTAINING PROTEIN"/>
    <property type="match status" value="1"/>
</dbReference>